<dbReference type="AlphaFoldDB" id="A0A0F9UFQ6"/>
<name>A0A0F9UFQ6_9ZZZZ</name>
<dbReference type="EMBL" id="LAZR01001020">
    <property type="protein sequence ID" value="KKN52428.1"/>
    <property type="molecule type" value="Genomic_DNA"/>
</dbReference>
<gene>
    <name evidence="1" type="ORF">LCGC14_0612820</name>
</gene>
<reference evidence="1" key="1">
    <citation type="journal article" date="2015" name="Nature">
        <title>Complex archaea that bridge the gap between prokaryotes and eukaryotes.</title>
        <authorList>
            <person name="Spang A."/>
            <person name="Saw J.H."/>
            <person name="Jorgensen S.L."/>
            <person name="Zaremba-Niedzwiedzka K."/>
            <person name="Martijn J."/>
            <person name="Lind A.E."/>
            <person name="van Eijk R."/>
            <person name="Schleper C."/>
            <person name="Guy L."/>
            <person name="Ettema T.J."/>
        </authorList>
    </citation>
    <scope>NUCLEOTIDE SEQUENCE</scope>
</reference>
<organism evidence="1">
    <name type="scientific">marine sediment metagenome</name>
    <dbReference type="NCBI Taxonomy" id="412755"/>
    <lineage>
        <taxon>unclassified sequences</taxon>
        <taxon>metagenomes</taxon>
        <taxon>ecological metagenomes</taxon>
    </lineage>
</organism>
<sequence>MEISIDQTQMRDVQAMLSGIKNGYPKVLSRSVNKTVTGVRTDAVNEIYKNLNLTKTRIRKDFKIKKMTWAYLTARIVSKGAPVGLAAFAGTRQTKKGVSVKVKRAGKRSILKHAFIADAKKAAVFGSKTRTHVFWRKYKGPRSKPKAGFSYGALPRTYRLPVERLVGPRIQDILDEPKVMKPVMKMADDRLAVNLQRELNFELSKL</sequence>
<evidence type="ECO:0000313" key="1">
    <source>
        <dbReference type="EMBL" id="KKN52428.1"/>
    </source>
</evidence>
<proteinExistence type="predicted"/>
<accession>A0A0F9UFQ6</accession>
<protein>
    <submittedName>
        <fullName evidence="1">Uncharacterized protein</fullName>
    </submittedName>
</protein>
<comment type="caution">
    <text evidence="1">The sequence shown here is derived from an EMBL/GenBank/DDBJ whole genome shotgun (WGS) entry which is preliminary data.</text>
</comment>